<reference evidence="2" key="1">
    <citation type="journal article" date="2020" name="mSystems">
        <title>Genome- and Community-Level Interaction Insights into Carbon Utilization and Element Cycling Functions of Hydrothermarchaeota in Hydrothermal Sediment.</title>
        <authorList>
            <person name="Zhou Z."/>
            <person name="Liu Y."/>
            <person name="Xu W."/>
            <person name="Pan J."/>
            <person name="Luo Z.H."/>
            <person name="Li M."/>
        </authorList>
    </citation>
    <scope>NUCLEOTIDE SEQUENCE [LARGE SCALE GENOMIC DNA]</scope>
    <source>
        <strain evidence="2">SpSt-132</strain>
    </source>
</reference>
<keyword evidence="1" id="KW-1133">Transmembrane helix</keyword>
<keyword evidence="1" id="KW-0812">Transmembrane</keyword>
<accession>A0A7C2VEJ6</accession>
<protein>
    <submittedName>
        <fullName evidence="2">Uncharacterized protein</fullName>
    </submittedName>
</protein>
<evidence type="ECO:0000256" key="1">
    <source>
        <dbReference type="SAM" id="Phobius"/>
    </source>
</evidence>
<comment type="caution">
    <text evidence="2">The sequence shown here is derived from an EMBL/GenBank/DDBJ whole genome shotgun (WGS) entry which is preliminary data.</text>
</comment>
<feature type="transmembrane region" description="Helical" evidence="1">
    <location>
        <begin position="224"/>
        <end position="247"/>
    </location>
</feature>
<feature type="transmembrane region" description="Helical" evidence="1">
    <location>
        <begin position="167"/>
        <end position="187"/>
    </location>
</feature>
<feature type="transmembrane region" description="Helical" evidence="1">
    <location>
        <begin position="75"/>
        <end position="93"/>
    </location>
</feature>
<feature type="transmembrane region" description="Helical" evidence="1">
    <location>
        <begin position="14"/>
        <end position="37"/>
    </location>
</feature>
<feature type="transmembrane region" description="Helical" evidence="1">
    <location>
        <begin position="129"/>
        <end position="155"/>
    </location>
</feature>
<name>A0A7C2VEJ6_9AQUI</name>
<sequence>MRFFISADIKRNKALYYAVLAFLIFSLLFWIASWISFYGKYGLSYESLFKYYFMDPEFPQKISIAQISEDIHINLFLHGLMLLTLLSIFNLFGQNQSLKLFIIFSSNLFALFYIGTDLLIFLFEWPKLLWLKLFSFIVYQLLLLFVILYNLYCLILKDARPPKTKALRYFTFLFSVFFLLFLLSNFLNFFSKMGFGIEGIKDYYLGNPSLFIKPKTFQGVFKVFYPHLLTMALFSLILAHLLPFAGFKKKRAITLGFSVFLFSFLDNLSSLLILFSHYFAYLKLLSFWAFQLTAILLSLYVLVFSLRKEEYPAMIA</sequence>
<organism evidence="2">
    <name type="scientific">Hydrogenobacter sp</name>
    <dbReference type="NCBI Taxonomy" id="2152829"/>
    <lineage>
        <taxon>Bacteria</taxon>
        <taxon>Pseudomonadati</taxon>
        <taxon>Aquificota</taxon>
        <taxon>Aquificia</taxon>
        <taxon>Aquificales</taxon>
        <taxon>Aquificaceae</taxon>
        <taxon>Hydrogenobacter</taxon>
    </lineage>
</organism>
<dbReference type="AlphaFoldDB" id="A0A7C2VEJ6"/>
<feature type="transmembrane region" description="Helical" evidence="1">
    <location>
        <begin position="100"/>
        <end position="123"/>
    </location>
</feature>
<evidence type="ECO:0000313" key="2">
    <source>
        <dbReference type="EMBL" id="HEW45095.1"/>
    </source>
</evidence>
<feature type="transmembrane region" description="Helical" evidence="1">
    <location>
        <begin position="285"/>
        <end position="306"/>
    </location>
</feature>
<dbReference type="EMBL" id="DSFP01000004">
    <property type="protein sequence ID" value="HEW45095.1"/>
    <property type="molecule type" value="Genomic_DNA"/>
</dbReference>
<keyword evidence="1" id="KW-0472">Membrane</keyword>
<proteinExistence type="predicted"/>
<gene>
    <name evidence="2" type="ORF">ENO47_00230</name>
</gene>
<feature type="transmembrane region" description="Helical" evidence="1">
    <location>
        <begin position="259"/>
        <end position="279"/>
    </location>
</feature>